<reference evidence="3 4" key="1">
    <citation type="submission" date="2017-03" db="EMBL/GenBank/DDBJ databases">
        <title>Genomes of endolithic fungi from Antarctica.</title>
        <authorList>
            <person name="Coleine C."/>
            <person name="Masonjones S."/>
            <person name="Stajich J.E."/>
        </authorList>
    </citation>
    <scope>NUCLEOTIDE SEQUENCE [LARGE SCALE GENOMIC DNA]</scope>
    <source>
        <strain evidence="3 4">CCFEE 5184</strain>
    </source>
</reference>
<dbReference type="InterPro" id="IPR013087">
    <property type="entry name" value="Znf_C2H2_type"/>
</dbReference>
<feature type="domain" description="C2H2-type" evidence="2">
    <location>
        <begin position="159"/>
        <end position="188"/>
    </location>
</feature>
<feature type="domain" description="C2H2-type" evidence="2">
    <location>
        <begin position="130"/>
        <end position="154"/>
    </location>
</feature>
<comment type="caution">
    <text evidence="3">The sequence shown here is derived from an EMBL/GenBank/DDBJ whole genome shotgun (WGS) entry which is preliminary data.</text>
</comment>
<proteinExistence type="predicted"/>
<accession>A0A4U0XJR3</accession>
<dbReference type="Gene3D" id="3.30.160.60">
    <property type="entry name" value="Classic Zinc Finger"/>
    <property type="match status" value="1"/>
</dbReference>
<evidence type="ECO:0000256" key="1">
    <source>
        <dbReference type="SAM" id="MobiDB-lite"/>
    </source>
</evidence>
<dbReference type="SMART" id="SM00355">
    <property type="entry name" value="ZnF_C2H2"/>
    <property type="match status" value="2"/>
</dbReference>
<evidence type="ECO:0000259" key="2">
    <source>
        <dbReference type="SMART" id="SM00355"/>
    </source>
</evidence>
<organism evidence="3 4">
    <name type="scientific">Friedmanniomyces simplex</name>
    <dbReference type="NCBI Taxonomy" id="329884"/>
    <lineage>
        <taxon>Eukaryota</taxon>
        <taxon>Fungi</taxon>
        <taxon>Dikarya</taxon>
        <taxon>Ascomycota</taxon>
        <taxon>Pezizomycotina</taxon>
        <taxon>Dothideomycetes</taxon>
        <taxon>Dothideomycetidae</taxon>
        <taxon>Mycosphaerellales</taxon>
        <taxon>Teratosphaeriaceae</taxon>
        <taxon>Friedmanniomyces</taxon>
    </lineage>
</organism>
<gene>
    <name evidence="3" type="ORF">B0A55_06105</name>
</gene>
<dbReference type="AlphaFoldDB" id="A0A4U0XJR3"/>
<dbReference type="EMBL" id="NAJQ01000162">
    <property type="protein sequence ID" value="TKA76447.1"/>
    <property type="molecule type" value="Genomic_DNA"/>
</dbReference>
<dbReference type="OrthoDB" id="3830597at2759"/>
<keyword evidence="4" id="KW-1185">Reference proteome</keyword>
<protein>
    <recommendedName>
        <fullName evidence="2">C2H2-type domain-containing protein</fullName>
    </recommendedName>
</protein>
<name>A0A4U0XJR3_9PEZI</name>
<evidence type="ECO:0000313" key="4">
    <source>
        <dbReference type="Proteomes" id="UP000309340"/>
    </source>
</evidence>
<feature type="region of interest" description="Disordered" evidence="1">
    <location>
        <begin position="62"/>
        <end position="83"/>
    </location>
</feature>
<evidence type="ECO:0000313" key="3">
    <source>
        <dbReference type="EMBL" id="TKA76447.1"/>
    </source>
</evidence>
<sequence length="200" mass="21814">MSDFTNYDDPVDDRDITNEADWLEAAIALDPDYPAIAAAEQRLFGCMHAAHVATRVDDSLSAGVASGPASHHGTPAGPEDHRDTTRNQLNLAVSNNVGSPNSVAGGGQAFIIVCHRISDIPPGRKAAKILQCGICMSDKLFDRRFELERHMALHWPEQHPCVQPGCAFTGARAFKRADELRKHEREAHRLGKAWGEGKSL</sequence>
<dbReference type="Proteomes" id="UP000309340">
    <property type="component" value="Unassembled WGS sequence"/>
</dbReference>